<feature type="coiled-coil region" evidence="1">
    <location>
        <begin position="444"/>
        <end position="535"/>
    </location>
</feature>
<keyword evidence="1" id="KW-0175">Coiled coil</keyword>
<dbReference type="PANTHER" id="PTHR34343">
    <property type="entry name" value="SEROLOGICALLY DEFINED COLON CANCER ANTIGEN 8"/>
    <property type="match status" value="1"/>
</dbReference>
<dbReference type="GO" id="GO:0001764">
    <property type="term" value="P:neuron migration"/>
    <property type="evidence" value="ECO:0007669"/>
    <property type="project" value="TreeGrafter"/>
</dbReference>
<feature type="coiled-coil region" evidence="1">
    <location>
        <begin position="580"/>
        <end position="621"/>
    </location>
</feature>
<dbReference type="GO" id="GO:0007098">
    <property type="term" value="P:centrosome cycle"/>
    <property type="evidence" value="ECO:0007669"/>
    <property type="project" value="InterPro"/>
</dbReference>
<dbReference type="GO" id="GO:0035148">
    <property type="term" value="P:tube formation"/>
    <property type="evidence" value="ECO:0007669"/>
    <property type="project" value="TreeGrafter"/>
</dbReference>
<proteinExistence type="predicted"/>
<dbReference type="Proteomes" id="UP000075881">
    <property type="component" value="Unassembled WGS sequence"/>
</dbReference>
<dbReference type="EnsemblMetazoa" id="ACHR003121-RA">
    <property type="protein sequence ID" value="ACHR003121-PA"/>
    <property type="gene ID" value="ACHR003121"/>
</dbReference>
<evidence type="ECO:0000313" key="4">
    <source>
        <dbReference type="Proteomes" id="UP000075881"/>
    </source>
</evidence>
<dbReference type="InterPro" id="IPR031887">
    <property type="entry name" value="SDCCAG8"/>
</dbReference>
<evidence type="ECO:0008006" key="5">
    <source>
        <dbReference type="Google" id="ProtNLM"/>
    </source>
</evidence>
<reference evidence="4" key="1">
    <citation type="submission" date="2013-03" db="EMBL/GenBank/DDBJ databases">
        <title>The Genome Sequence of Anopheles christyi ACHKN1017.</title>
        <authorList>
            <consortium name="The Broad Institute Genomics Platform"/>
            <person name="Neafsey D.E."/>
            <person name="Besansky N."/>
            <person name="Walker B."/>
            <person name="Young S.K."/>
            <person name="Zeng Q."/>
            <person name="Gargeya S."/>
            <person name="Fitzgerald M."/>
            <person name="Haas B."/>
            <person name="Abouelleil A."/>
            <person name="Allen A.W."/>
            <person name="Alvarado L."/>
            <person name="Arachchi H.M."/>
            <person name="Berlin A.M."/>
            <person name="Chapman S.B."/>
            <person name="Gainer-Dewar J."/>
            <person name="Goldberg J."/>
            <person name="Griggs A."/>
            <person name="Gujja S."/>
            <person name="Hansen M."/>
            <person name="Howarth C."/>
            <person name="Imamovic A."/>
            <person name="Ireland A."/>
            <person name="Larimer J."/>
            <person name="McCowan C."/>
            <person name="Murphy C."/>
            <person name="Pearson M."/>
            <person name="Poon T.W."/>
            <person name="Priest M."/>
            <person name="Roberts A."/>
            <person name="Saif S."/>
            <person name="Shea T."/>
            <person name="Sisk P."/>
            <person name="Sykes S."/>
            <person name="Wortman J."/>
            <person name="Nusbaum C."/>
            <person name="Birren B."/>
        </authorList>
    </citation>
    <scope>NUCLEOTIDE SEQUENCE [LARGE SCALE GENOMIC DNA]</scope>
    <source>
        <strain evidence="4">ACHKN1017</strain>
    </source>
</reference>
<dbReference type="AlphaFoldDB" id="A0A182JX89"/>
<dbReference type="GO" id="GO:0005814">
    <property type="term" value="C:centriole"/>
    <property type="evidence" value="ECO:0007669"/>
    <property type="project" value="TreeGrafter"/>
</dbReference>
<dbReference type="Pfam" id="PF15964">
    <property type="entry name" value="CCCAP"/>
    <property type="match status" value="1"/>
</dbReference>
<dbReference type="GO" id="GO:0030010">
    <property type="term" value="P:establishment of cell polarity"/>
    <property type="evidence" value="ECO:0007669"/>
    <property type="project" value="TreeGrafter"/>
</dbReference>
<name>A0A182JX89_9DIPT</name>
<evidence type="ECO:0000256" key="2">
    <source>
        <dbReference type="SAM" id="MobiDB-lite"/>
    </source>
</evidence>
<dbReference type="VEuPathDB" id="VectorBase:ACHR003121"/>
<keyword evidence="4" id="KW-1185">Reference proteome</keyword>
<reference evidence="3" key="2">
    <citation type="submission" date="2020-05" db="UniProtKB">
        <authorList>
            <consortium name="EnsemblMetazoa"/>
        </authorList>
    </citation>
    <scope>IDENTIFICATION</scope>
    <source>
        <strain evidence="3">ACHKN1017</strain>
    </source>
</reference>
<feature type="region of interest" description="Disordered" evidence="2">
    <location>
        <begin position="657"/>
        <end position="683"/>
    </location>
</feature>
<feature type="region of interest" description="Disordered" evidence="2">
    <location>
        <begin position="691"/>
        <end position="710"/>
    </location>
</feature>
<organism evidence="3 4">
    <name type="scientific">Anopheles christyi</name>
    <dbReference type="NCBI Taxonomy" id="43041"/>
    <lineage>
        <taxon>Eukaryota</taxon>
        <taxon>Metazoa</taxon>
        <taxon>Ecdysozoa</taxon>
        <taxon>Arthropoda</taxon>
        <taxon>Hexapoda</taxon>
        <taxon>Insecta</taxon>
        <taxon>Pterygota</taxon>
        <taxon>Neoptera</taxon>
        <taxon>Endopterygota</taxon>
        <taxon>Diptera</taxon>
        <taxon>Nematocera</taxon>
        <taxon>Culicoidea</taxon>
        <taxon>Culicidae</taxon>
        <taxon>Anophelinae</taxon>
        <taxon>Anopheles</taxon>
    </lineage>
</organism>
<feature type="coiled-coil region" evidence="1">
    <location>
        <begin position="275"/>
        <end position="400"/>
    </location>
</feature>
<evidence type="ECO:0000313" key="3">
    <source>
        <dbReference type="EnsemblMetazoa" id="ACHR003121-PA"/>
    </source>
</evidence>
<sequence length="710" mass="80935">MKTGYGLNTADSLGYLGYSSKPYSSLTYLGSKGYSSSATGVRAKSAFDKDVITPKVEAPLYKKKTFDFTDYAYREAVNRLKFLLTEAYEPTKAPTTFYYRSVDDGKSEVSDSQSVIERPSITEVSKYFPSTAVSRYGGTVGRRYSFLNKDHLSVGQAGALKSALSSSSLHPVPSVHAGQSFEVVQPPPELLGFIEKQEGYIEQLERESQYCREELSTLLKKVKEVVSENEVLTDRSRSKALYQLDSSESEDVDYAERGKTKGHLSGPSIVFESRISELEAQLAQSQIDLKKLFNENEENKRKLLHGASDVGNADAYRKQVENLQRDKHNLEETVRKLQLSIDQLKDSEACNFSKSQRSRDMIEQVAFERNQAEIEIRRLKDELERQHERVREVQHEMAKRIADERASAERRYTYHVDQLGGDLSSQWEHATKLQLEVERMKRIETDYKRELNQKNSQIDELKMELKNKSAIFMSDLNQASAEKQSLEQEITSLRLQLERAERQSKVEVSRLSAEITSLRQRLDRADADLLHSKRENLKLADDVASLEKELTLGELNRETRPSKELAKIISDMEAKHTNTVSELEGMIQDQKQLMEKLTAECKSLTHKLEDTTQKHKRERRKRVRFTDTNSIYEHCQQRCTSLYPAPEPRACTQQLREQRVTDGKGNTLSEGPHIEGGQPLHPIKIGVNVRIGRRATGNDSSGDDQRDTVS</sequence>
<accession>A0A182JX89</accession>
<evidence type="ECO:0000256" key="1">
    <source>
        <dbReference type="SAM" id="Coils"/>
    </source>
</evidence>
<dbReference type="STRING" id="43041.A0A182JX89"/>
<dbReference type="GO" id="GO:0005813">
    <property type="term" value="C:centrosome"/>
    <property type="evidence" value="ECO:0007669"/>
    <property type="project" value="InterPro"/>
</dbReference>
<dbReference type="PANTHER" id="PTHR34343:SF1">
    <property type="entry name" value="SEROLOGICALLY DEFINED COLON CANCER ANTIGEN 8"/>
    <property type="match status" value="1"/>
</dbReference>
<protein>
    <recommendedName>
        <fullName evidence="5">Serologically defined colon cancer antigen 8 homolog</fullName>
    </recommendedName>
</protein>